<evidence type="ECO:0000256" key="8">
    <source>
        <dbReference type="SAM" id="MobiDB-lite"/>
    </source>
</evidence>
<dbReference type="SUPFAM" id="SSF103473">
    <property type="entry name" value="MFS general substrate transporter"/>
    <property type="match status" value="1"/>
</dbReference>
<feature type="region of interest" description="Disordered" evidence="8">
    <location>
        <begin position="523"/>
        <end position="542"/>
    </location>
</feature>
<feature type="transmembrane region" description="Helical" evidence="9">
    <location>
        <begin position="218"/>
        <end position="235"/>
    </location>
</feature>
<dbReference type="PATRIC" id="fig|1276920.7.peg.273"/>
<feature type="transmembrane region" description="Helical" evidence="9">
    <location>
        <begin position="151"/>
        <end position="173"/>
    </location>
</feature>
<dbReference type="eggNOG" id="COG0477">
    <property type="taxonomic scope" value="Bacteria"/>
</dbReference>
<name>M7MZB0_9MICC</name>
<dbReference type="STRING" id="1276920.ADIAG_00278"/>
<evidence type="ECO:0000256" key="3">
    <source>
        <dbReference type="ARBA" id="ARBA00022448"/>
    </source>
</evidence>
<feature type="domain" description="Major facilitator superfamily (MFS) profile" evidence="10">
    <location>
        <begin position="27"/>
        <end position="519"/>
    </location>
</feature>
<keyword evidence="4" id="KW-1003">Cell membrane</keyword>
<evidence type="ECO:0000256" key="1">
    <source>
        <dbReference type="ARBA" id="ARBA00004651"/>
    </source>
</evidence>
<dbReference type="NCBIfam" id="TIGR00711">
    <property type="entry name" value="efflux_EmrB"/>
    <property type="match status" value="1"/>
</dbReference>
<evidence type="ECO:0000259" key="10">
    <source>
        <dbReference type="PROSITE" id="PS50850"/>
    </source>
</evidence>
<dbReference type="Proteomes" id="UP000012015">
    <property type="component" value="Unassembled WGS sequence"/>
</dbReference>
<feature type="transmembrane region" description="Helical" evidence="9">
    <location>
        <begin position="379"/>
        <end position="402"/>
    </location>
</feature>
<dbReference type="AlphaFoldDB" id="M7MZB0"/>
<dbReference type="PANTHER" id="PTHR23501:SF197">
    <property type="entry name" value="COMD"/>
    <property type="match status" value="1"/>
</dbReference>
<feature type="transmembrane region" description="Helical" evidence="9">
    <location>
        <begin position="93"/>
        <end position="110"/>
    </location>
</feature>
<dbReference type="PANTHER" id="PTHR23501">
    <property type="entry name" value="MAJOR FACILITATOR SUPERFAMILY"/>
    <property type="match status" value="1"/>
</dbReference>
<evidence type="ECO:0000313" key="12">
    <source>
        <dbReference type="Proteomes" id="UP000012015"/>
    </source>
</evidence>
<dbReference type="EMBL" id="AOCK01000001">
    <property type="protein sequence ID" value="EMR00271.1"/>
    <property type="molecule type" value="Genomic_DNA"/>
</dbReference>
<comment type="caution">
    <text evidence="11">The sequence shown here is derived from an EMBL/GenBank/DDBJ whole genome shotgun (WGS) entry which is preliminary data.</text>
</comment>
<evidence type="ECO:0000313" key="11">
    <source>
        <dbReference type="EMBL" id="EMR00271.1"/>
    </source>
</evidence>
<feature type="transmembrane region" description="Helical" evidence="9">
    <location>
        <begin position="492"/>
        <end position="514"/>
    </location>
</feature>
<comment type="subcellular location">
    <subcellularLocation>
        <location evidence="1">Cell membrane</location>
        <topology evidence="1">Multi-pass membrane protein</topology>
    </subcellularLocation>
</comment>
<dbReference type="InterPro" id="IPR004638">
    <property type="entry name" value="EmrB-like"/>
</dbReference>
<dbReference type="FunFam" id="1.20.1720.10:FF:000004">
    <property type="entry name" value="EmrB/QacA family drug resistance transporter"/>
    <property type="match status" value="1"/>
</dbReference>
<proteinExistence type="inferred from homology"/>
<feature type="transmembrane region" description="Helical" evidence="9">
    <location>
        <begin position="319"/>
        <end position="341"/>
    </location>
</feature>
<evidence type="ECO:0000256" key="6">
    <source>
        <dbReference type="ARBA" id="ARBA00022989"/>
    </source>
</evidence>
<dbReference type="GO" id="GO:0022857">
    <property type="term" value="F:transmembrane transporter activity"/>
    <property type="evidence" value="ECO:0007669"/>
    <property type="project" value="InterPro"/>
</dbReference>
<dbReference type="Gene3D" id="1.20.1720.10">
    <property type="entry name" value="Multidrug resistance protein D"/>
    <property type="match status" value="1"/>
</dbReference>
<dbReference type="Pfam" id="PF07690">
    <property type="entry name" value="MFS_1"/>
    <property type="match status" value="1"/>
</dbReference>
<keyword evidence="5 9" id="KW-0812">Transmembrane</keyword>
<feature type="transmembrane region" description="Helical" evidence="9">
    <location>
        <begin position="348"/>
        <end position="367"/>
    </location>
</feature>
<dbReference type="InterPro" id="IPR036259">
    <property type="entry name" value="MFS_trans_sf"/>
</dbReference>
<protein>
    <submittedName>
        <fullName evidence="11">Drug resistance MFS transporter</fullName>
    </submittedName>
</protein>
<feature type="transmembrane region" description="Helical" evidence="9">
    <location>
        <begin position="179"/>
        <end position="197"/>
    </location>
</feature>
<gene>
    <name evidence="11" type="ORF">ADIAG_00278</name>
</gene>
<evidence type="ECO:0000256" key="2">
    <source>
        <dbReference type="ARBA" id="ARBA00007520"/>
    </source>
</evidence>
<feature type="transmembrane region" description="Helical" evidence="9">
    <location>
        <begin position="122"/>
        <end position="139"/>
    </location>
</feature>
<evidence type="ECO:0000256" key="7">
    <source>
        <dbReference type="ARBA" id="ARBA00023136"/>
    </source>
</evidence>
<dbReference type="InterPro" id="IPR020846">
    <property type="entry name" value="MFS_dom"/>
</dbReference>
<sequence length="574" mass="59964">MSQTPTAAKTEPGLSSTGMTHRQVMQSLTGLLMGMFVSILAGTVVSTSLPVIVSDLNGDQTSYTWVVTATLLATTVSTPIWGKLADLANRKLLLQLSLLIFVIASAIAGFSQDTSMLITMRVFQGLGAGGLTALTQIVMADIISPRERGKYMGLFGAVMALGTVGGPLIGGFITDAINWRWNFFIALPFAALAIFLIQKTLHLPALSKRKVSIDYAGIVLLSAGVSALLIWVSLAGNDFQWISATSAWMVGGAIVALIGFVIVEFKVSEPIIPLSMFKNRTFTLSVIASISVGVSMFGTSVFLAQYMQLARGANATQSGLMTIPMMAGLLIISTIAGALISKFGKWKAIMVTGSVLQLTGLYLLGTIHYDTNFVLVSTYMFLLGAGLGMVMQNLVLIVQNAVTPAEIGVASSGIAFFRSLGGTIGVSVLGALMATKIADILGSRSAELGAAIAALGEQGKDLAASLAAGNIPAVHGLPDSVRTIIESSYGDAVAHIFMVAAPLSLLTILAVVFMPNLELGTQTRHEREQTDAAAAAASDPDAELHAAETNLVQVSEAALAATPHLDDKNTPARS</sequence>
<dbReference type="InterPro" id="IPR011701">
    <property type="entry name" value="MFS"/>
</dbReference>
<feature type="transmembrane region" description="Helical" evidence="9">
    <location>
        <begin position="241"/>
        <end position="263"/>
    </location>
</feature>
<comment type="similarity">
    <text evidence="2">Belongs to the major facilitator superfamily. TCR/Tet family.</text>
</comment>
<dbReference type="Gene3D" id="1.20.1250.20">
    <property type="entry name" value="MFS general substrate transporter like domains"/>
    <property type="match status" value="1"/>
</dbReference>
<feature type="transmembrane region" description="Helical" evidence="9">
    <location>
        <begin position="414"/>
        <end position="434"/>
    </location>
</feature>
<evidence type="ECO:0000256" key="9">
    <source>
        <dbReference type="SAM" id="Phobius"/>
    </source>
</evidence>
<dbReference type="PROSITE" id="PS50850">
    <property type="entry name" value="MFS"/>
    <property type="match status" value="1"/>
</dbReference>
<keyword evidence="12" id="KW-1185">Reference proteome</keyword>
<dbReference type="PRINTS" id="PR01036">
    <property type="entry name" value="TCRTETB"/>
</dbReference>
<keyword evidence="3" id="KW-0813">Transport</keyword>
<keyword evidence="7 9" id="KW-0472">Membrane</keyword>
<reference evidence="11 12" key="1">
    <citation type="journal article" date="2013" name="Genome Announc.">
        <title>Draft Genome Sequence of Arthrobacter gangotriensis Strain Lz1yT, Isolated from a Penguin Rookery Soil Sample Collected in Antarctica, near the Indian Station Dakshin Gangotri.</title>
        <authorList>
            <person name="Shivaji S."/>
            <person name="Ara S."/>
            <person name="Bandi S."/>
            <person name="Singh A."/>
            <person name="Kumar Pinnaka A."/>
        </authorList>
    </citation>
    <scope>NUCLEOTIDE SEQUENCE [LARGE SCALE GENOMIC DNA]</scope>
    <source>
        <strain evidence="11 12">Lz1y</strain>
    </source>
</reference>
<keyword evidence="6 9" id="KW-1133">Transmembrane helix</keyword>
<feature type="transmembrane region" description="Helical" evidence="9">
    <location>
        <begin position="284"/>
        <end position="307"/>
    </location>
</feature>
<dbReference type="GO" id="GO:0005886">
    <property type="term" value="C:plasma membrane"/>
    <property type="evidence" value="ECO:0007669"/>
    <property type="project" value="UniProtKB-SubCell"/>
</dbReference>
<accession>M7MZB0</accession>
<dbReference type="CDD" id="cd17502">
    <property type="entry name" value="MFS_Azr1_MDR_like"/>
    <property type="match status" value="1"/>
</dbReference>
<evidence type="ECO:0000256" key="5">
    <source>
        <dbReference type="ARBA" id="ARBA00022692"/>
    </source>
</evidence>
<feature type="transmembrane region" description="Helical" evidence="9">
    <location>
        <begin position="28"/>
        <end position="51"/>
    </location>
</feature>
<feature type="transmembrane region" description="Helical" evidence="9">
    <location>
        <begin position="63"/>
        <end position="81"/>
    </location>
</feature>
<organism evidence="11 12">
    <name type="scientific">Paeniglutamicibacter gangotriensis Lz1y</name>
    <dbReference type="NCBI Taxonomy" id="1276920"/>
    <lineage>
        <taxon>Bacteria</taxon>
        <taxon>Bacillati</taxon>
        <taxon>Actinomycetota</taxon>
        <taxon>Actinomycetes</taxon>
        <taxon>Micrococcales</taxon>
        <taxon>Micrococcaceae</taxon>
        <taxon>Paeniglutamicibacter</taxon>
    </lineage>
</organism>
<evidence type="ECO:0000256" key="4">
    <source>
        <dbReference type="ARBA" id="ARBA00022475"/>
    </source>
</evidence>